<dbReference type="InterPro" id="IPR006046">
    <property type="entry name" value="Alpha_amylase"/>
</dbReference>
<dbReference type="Proteomes" id="UP001285921">
    <property type="component" value="Unassembled WGS sequence"/>
</dbReference>
<dbReference type="Pfam" id="PF23915">
    <property type="entry name" value="SusG_C"/>
    <property type="match status" value="1"/>
</dbReference>
<dbReference type="SUPFAM" id="SSF51011">
    <property type="entry name" value="Glycosyl hydrolase domain"/>
    <property type="match status" value="1"/>
</dbReference>
<dbReference type="InterPro" id="IPR017853">
    <property type="entry name" value="GH"/>
</dbReference>
<dbReference type="Gene3D" id="2.60.40.1180">
    <property type="entry name" value="Golgi alpha-mannosidase II"/>
    <property type="match status" value="1"/>
</dbReference>
<accession>A0ABQ6NNV3</accession>
<keyword evidence="6" id="KW-0732">Signal</keyword>
<dbReference type="EC" id="3.2.1.1" evidence="5"/>
<keyword evidence="2 5" id="KW-0378">Hydrolase</keyword>
<feature type="domain" description="Glycosyl hydrolase family 13 catalytic" evidence="7">
    <location>
        <begin position="60"/>
        <end position="458"/>
    </location>
</feature>
<keyword evidence="5" id="KW-0119">Carbohydrate metabolism</keyword>
<dbReference type="Gene3D" id="3.90.400.10">
    <property type="entry name" value="Oligo-1,6-glucosidase, Domain 2"/>
    <property type="match status" value="1"/>
</dbReference>
<evidence type="ECO:0000256" key="4">
    <source>
        <dbReference type="RuleBase" id="RU003615"/>
    </source>
</evidence>
<proteinExistence type="inferred from homology"/>
<dbReference type="CDD" id="cd11316">
    <property type="entry name" value="AmyAc_bac2_AmyA"/>
    <property type="match status" value="1"/>
</dbReference>
<dbReference type="InterPro" id="IPR045857">
    <property type="entry name" value="O16G_dom_2"/>
</dbReference>
<evidence type="ECO:0000259" key="7">
    <source>
        <dbReference type="SMART" id="SM00642"/>
    </source>
</evidence>
<comment type="catalytic activity">
    <reaction evidence="5">
        <text>Endohydrolysis of (1-&gt;4)-alpha-D-glucosidic linkages in polysaccharides containing three or more (1-&gt;4)-alpha-linked D-glucose units.</text>
        <dbReference type="EC" id="3.2.1.1"/>
    </reaction>
</comment>
<protein>
    <recommendedName>
        <fullName evidence="5">Alpha-amylase</fullName>
        <ecNumber evidence="5">3.2.1.1</ecNumber>
    </recommendedName>
</protein>
<feature type="chain" id="PRO_5046692095" description="Alpha-amylase" evidence="6">
    <location>
        <begin position="22"/>
        <end position="544"/>
    </location>
</feature>
<evidence type="ECO:0000256" key="3">
    <source>
        <dbReference type="ARBA" id="ARBA00023295"/>
    </source>
</evidence>
<dbReference type="PROSITE" id="PS51257">
    <property type="entry name" value="PROKAR_LIPOPROTEIN"/>
    <property type="match status" value="1"/>
</dbReference>
<dbReference type="Gene3D" id="3.20.20.80">
    <property type="entry name" value="Glycosidases"/>
    <property type="match status" value="1"/>
</dbReference>
<dbReference type="SMART" id="SM00642">
    <property type="entry name" value="Aamy"/>
    <property type="match status" value="1"/>
</dbReference>
<organism evidence="8 9">
    <name type="scientific">Paenibacillus glycanilyticus</name>
    <dbReference type="NCBI Taxonomy" id="126569"/>
    <lineage>
        <taxon>Bacteria</taxon>
        <taxon>Bacillati</taxon>
        <taxon>Bacillota</taxon>
        <taxon>Bacilli</taxon>
        <taxon>Bacillales</taxon>
        <taxon>Paenibacillaceae</taxon>
        <taxon>Paenibacillus</taxon>
    </lineage>
</organism>
<evidence type="ECO:0000256" key="2">
    <source>
        <dbReference type="ARBA" id="ARBA00022801"/>
    </source>
</evidence>
<sequence length="544" mass="58981">MRGAIAAALAASLAGCSMNNAGGGKVEGEPVASAAPTDAAAVKDGAAEPVDEQPGTVYYEIFVRSFYDASGDGIGDLNGVTAKLDYLQQLGVGGIWLMPVNPSPSYHGYDVTDYRAVNPDYGTLEDLKKLTDEAHKRGIKVIMDLVVNHTSTEHPWFKEAIANPDSKYRSWYHFAGADEDAKADGAVGSNPWHVSADGKSKYLGVFWEGMPDLNFDNADVRQELVSVGQYWLEQGLDGFRLDAAKHIYGDYASTINSPEIQGANQKWWQEFRSGLSGVKPDAYLVGEVWDSPVVIAPYLDKALDSAFDFDLAGKLISSADRERDSDLAFTLGKAYGLYEKSSGGTYVDAPFLSNHDQTRVMTALNGNLAHARMAAAMLLTLPGNPFIYYGEELGMAGAKPDEYLREPMVWYASPEGGEGQTSWEPSKYNAAGSAVSVESEQQNDQSLLAWYRMLLKWRSEEPALRDGGIAAYSLKNAVPQVSAYVRATADERVLVLHNLSGQPQKAELAEEFGTFAKLSRKSDNAAELSGSVVTLPPYSSVILK</sequence>
<evidence type="ECO:0000256" key="1">
    <source>
        <dbReference type="ARBA" id="ARBA00008061"/>
    </source>
</evidence>
<dbReference type="PANTHER" id="PTHR10357:SF179">
    <property type="entry name" value="NEUTRAL AND BASIC AMINO ACID TRANSPORT PROTEIN RBAT"/>
    <property type="match status" value="1"/>
</dbReference>
<name>A0ABQ6NNV3_9BACL</name>
<reference evidence="8 9" key="1">
    <citation type="submission" date="2023-05" db="EMBL/GenBank/DDBJ databases">
        <title>Draft genome of Paenibacillus sp. CCS26.</title>
        <authorList>
            <person name="Akita H."/>
            <person name="Shinto Y."/>
            <person name="Kimura Z."/>
        </authorList>
    </citation>
    <scope>NUCLEOTIDE SEQUENCE [LARGE SCALE GENOMIC DNA]</scope>
    <source>
        <strain evidence="8 9">CCS26</strain>
    </source>
</reference>
<comment type="caution">
    <text evidence="8">The sequence shown here is derived from an EMBL/GenBank/DDBJ whole genome shotgun (WGS) entry which is preliminary data.</text>
</comment>
<comment type="similarity">
    <text evidence="1 4">Belongs to the glycosyl hydrolase 13 family.</text>
</comment>
<dbReference type="Pfam" id="PF00128">
    <property type="entry name" value="Alpha-amylase"/>
    <property type="match status" value="1"/>
</dbReference>
<dbReference type="PANTHER" id="PTHR10357">
    <property type="entry name" value="ALPHA-AMYLASE FAMILY MEMBER"/>
    <property type="match status" value="1"/>
</dbReference>
<evidence type="ECO:0000313" key="9">
    <source>
        <dbReference type="Proteomes" id="UP001285921"/>
    </source>
</evidence>
<dbReference type="InterPro" id="IPR056300">
    <property type="entry name" value="SusG-like_C"/>
</dbReference>
<dbReference type="InterPro" id="IPR013780">
    <property type="entry name" value="Glyco_hydro_b"/>
</dbReference>
<dbReference type="PRINTS" id="PR00110">
    <property type="entry name" value="ALPHAAMYLASE"/>
</dbReference>
<evidence type="ECO:0000256" key="5">
    <source>
        <dbReference type="RuleBase" id="RU361134"/>
    </source>
</evidence>
<evidence type="ECO:0000313" key="8">
    <source>
        <dbReference type="EMBL" id="GMK45765.1"/>
    </source>
</evidence>
<keyword evidence="3 5" id="KW-0326">Glycosidase</keyword>
<evidence type="ECO:0000256" key="6">
    <source>
        <dbReference type="SAM" id="SignalP"/>
    </source>
</evidence>
<gene>
    <name evidence="8" type="ORF">PghCCS26_28930</name>
</gene>
<dbReference type="EMBL" id="BTCL01000009">
    <property type="protein sequence ID" value="GMK45765.1"/>
    <property type="molecule type" value="Genomic_DNA"/>
</dbReference>
<feature type="signal peptide" evidence="6">
    <location>
        <begin position="1"/>
        <end position="21"/>
    </location>
</feature>
<keyword evidence="9" id="KW-1185">Reference proteome</keyword>
<dbReference type="SUPFAM" id="SSF51445">
    <property type="entry name" value="(Trans)glycosidases"/>
    <property type="match status" value="1"/>
</dbReference>
<dbReference type="InterPro" id="IPR006047">
    <property type="entry name" value="GH13_cat_dom"/>
</dbReference>